<dbReference type="OrthoDB" id="1924787at2759"/>
<protein>
    <recommendedName>
        <fullName evidence="3">Exostosin GT47 domain-containing protein</fullName>
    </recommendedName>
</protein>
<dbReference type="InParanoid" id="A0A0G4EFR9"/>
<dbReference type="PhylomeDB" id="A0A0G4EFR9"/>
<evidence type="ECO:0000256" key="1">
    <source>
        <dbReference type="ARBA" id="ARBA00010271"/>
    </source>
</evidence>
<feature type="domain" description="Exostosin GT47" evidence="3">
    <location>
        <begin position="82"/>
        <end position="207"/>
    </location>
</feature>
<feature type="region of interest" description="Disordered" evidence="2">
    <location>
        <begin position="540"/>
        <end position="561"/>
    </location>
</feature>
<evidence type="ECO:0000313" key="5">
    <source>
        <dbReference type="Proteomes" id="UP000041254"/>
    </source>
</evidence>
<evidence type="ECO:0000259" key="3">
    <source>
        <dbReference type="Pfam" id="PF03016"/>
    </source>
</evidence>
<dbReference type="InterPro" id="IPR004263">
    <property type="entry name" value="Exostosin"/>
</dbReference>
<evidence type="ECO:0000313" key="4">
    <source>
        <dbReference type="EMBL" id="CEL94220.1"/>
    </source>
</evidence>
<dbReference type="Proteomes" id="UP000041254">
    <property type="component" value="Unassembled WGS sequence"/>
</dbReference>
<organism evidence="4 5">
    <name type="scientific">Vitrella brassicaformis (strain CCMP3155)</name>
    <dbReference type="NCBI Taxonomy" id="1169540"/>
    <lineage>
        <taxon>Eukaryota</taxon>
        <taxon>Sar</taxon>
        <taxon>Alveolata</taxon>
        <taxon>Colpodellida</taxon>
        <taxon>Vitrellaceae</taxon>
        <taxon>Vitrella</taxon>
    </lineage>
</organism>
<reference evidence="4 5" key="1">
    <citation type="submission" date="2014-11" db="EMBL/GenBank/DDBJ databases">
        <authorList>
            <person name="Zhu J."/>
            <person name="Qi W."/>
            <person name="Song R."/>
        </authorList>
    </citation>
    <scope>NUCLEOTIDE SEQUENCE [LARGE SCALE GENOMIC DNA]</scope>
</reference>
<dbReference type="GO" id="GO:0016757">
    <property type="term" value="F:glycosyltransferase activity"/>
    <property type="evidence" value="ECO:0007669"/>
    <property type="project" value="InterPro"/>
</dbReference>
<sequence>MHLRMRAQEKASITRFLSSGQDDSAFADLRAFEADLEVPFFILDTPALVELHRMCQETAQSILNGDWPSELVLDDKKNINEVYWLHQLWTDPWRTRDPDKALIFVLPVYPVLLLGRACGEKDRKKVHKLGAQAVKEVTQLPAWHRNGGVDHVMVATDWQFKVPGGFQRALGKTFANFARNVTWGRHVTDNHRGLFGCAVTIPHTSSMTALQPAYQPFEKESLLERGLIDAADVFEDDRLDVAFDPPSRLDWFARDYTMFFQGTVDGMRPFRILALKQLAGWHHRPASCHDCTPANNVFVSTTNVAGVERKGKMPDCPREQKKLRVQRVVQRVEMGKFEGCRAPSDQKKRHPLYAEASFMHRLANSKVNLCFRGTDVTSSRNVDGFWTGTLNVLITEVEDMYKYAIAFQCEIPWRNFTYAIEGSAFKEDPRRALRPVLDELFLHPASIREKLRLMEYYSRKVLWNAPNSTAARSTLRAMTRQCLTDEMKMEWLQRTHIEDGGDRYGDHPLFSRCAFPDTSATREEQREPCVSCWVGYKTPTKKPPSTADEHHTTSAQLEVQM</sequence>
<dbReference type="InterPro" id="IPR040911">
    <property type="entry name" value="Exostosin_GT47"/>
</dbReference>
<proteinExistence type="inferred from homology"/>
<name>A0A0G4EFR9_VITBC</name>
<dbReference type="PANTHER" id="PTHR11062">
    <property type="entry name" value="EXOSTOSIN HEPARAN SULFATE GLYCOSYLTRANSFERASE -RELATED"/>
    <property type="match status" value="1"/>
</dbReference>
<dbReference type="VEuPathDB" id="CryptoDB:Vbra_7196"/>
<comment type="similarity">
    <text evidence="1">Belongs to the glycosyltransferase 47 family.</text>
</comment>
<dbReference type="AlphaFoldDB" id="A0A0G4EFR9"/>
<dbReference type="Pfam" id="PF03016">
    <property type="entry name" value="Exostosin_GT47"/>
    <property type="match status" value="1"/>
</dbReference>
<gene>
    <name evidence="4" type="ORF">Vbra_7196</name>
</gene>
<dbReference type="EMBL" id="CDMY01000212">
    <property type="protein sequence ID" value="CEL94220.1"/>
    <property type="molecule type" value="Genomic_DNA"/>
</dbReference>
<evidence type="ECO:0000256" key="2">
    <source>
        <dbReference type="SAM" id="MobiDB-lite"/>
    </source>
</evidence>
<accession>A0A0G4EFR9</accession>
<dbReference type="OMA" id="NINEVYW"/>
<keyword evidence="5" id="KW-1185">Reference proteome</keyword>